<dbReference type="SUPFAM" id="SSF53822">
    <property type="entry name" value="Periplasmic binding protein-like I"/>
    <property type="match status" value="1"/>
</dbReference>
<evidence type="ECO:0000256" key="1">
    <source>
        <dbReference type="ARBA" id="ARBA00004196"/>
    </source>
</evidence>
<dbReference type="Pfam" id="PF13407">
    <property type="entry name" value="Peripla_BP_4"/>
    <property type="match status" value="1"/>
</dbReference>
<feature type="domain" description="Periplasmic binding protein" evidence="4">
    <location>
        <begin position="46"/>
        <end position="302"/>
    </location>
</feature>
<gene>
    <name evidence="5" type="ORF">ABDK96_11990</name>
</gene>
<keyword evidence="2 3" id="KW-0732">Signal</keyword>
<name>A0ABV0IJR6_9MICC</name>
<keyword evidence="6" id="KW-1185">Reference proteome</keyword>
<dbReference type="InterPro" id="IPR050555">
    <property type="entry name" value="Bact_Solute-Bind_Prot2"/>
</dbReference>
<comment type="subcellular location">
    <subcellularLocation>
        <location evidence="1">Cell envelope</location>
    </subcellularLocation>
</comment>
<accession>A0ABV0IJR6</accession>
<proteinExistence type="predicted"/>
<dbReference type="InterPro" id="IPR025997">
    <property type="entry name" value="SBP_2_dom"/>
</dbReference>
<dbReference type="Proteomes" id="UP001484097">
    <property type="component" value="Unassembled WGS sequence"/>
</dbReference>
<protein>
    <submittedName>
        <fullName evidence="5">Substrate-binding domain-containing protein</fullName>
    </submittedName>
</protein>
<feature type="chain" id="PRO_5045453209" evidence="3">
    <location>
        <begin position="28"/>
        <end position="358"/>
    </location>
</feature>
<dbReference type="Gene3D" id="3.40.50.2300">
    <property type="match status" value="2"/>
</dbReference>
<dbReference type="InterPro" id="IPR028082">
    <property type="entry name" value="Peripla_BP_I"/>
</dbReference>
<sequence length="358" mass="37803">MSRTRTAALAALAGIALITTGCSTVGAPGGEEESAPSATAEGPFTIGISNGFIGSEYRTQMIDDIEEAAAEYQDEGTLEDLVLENADVDVNGQIQQIRNLINSGVDAIIVDPNSESALDAVFQEATDQGILVFAIDQAVTTESVYNVGIDQGLWAETSAEWLTEQVGEDASIVAVNGISGHPANEARWGAAEAVFEDAGVEVLTTADGGWDQATGQQAMSDLLSTYGDIDGVWTQDGMALGVLQAIIAADRVDEIVTTGETRNGFMRLWSEQSDDFESIGVTNPPGTGATALHIAMEMLAGGELAEDALTDSHNIVLDLEEPVTNENFDEAWAAVQDQPDTYVSDSILSREDVQAFFQ</sequence>
<dbReference type="PANTHER" id="PTHR30036">
    <property type="entry name" value="D-XYLOSE-BINDING PERIPLASMIC PROTEIN"/>
    <property type="match status" value="1"/>
</dbReference>
<dbReference type="PROSITE" id="PS51257">
    <property type="entry name" value="PROKAR_LIPOPROTEIN"/>
    <property type="match status" value="1"/>
</dbReference>
<dbReference type="RefSeq" id="WP_347921023.1">
    <property type="nucleotide sequence ID" value="NZ_JBDXMX010000005.1"/>
</dbReference>
<organism evidence="5 6">
    <name type="scientific">Citricoccus nitrophenolicus</name>
    <dbReference type="NCBI Taxonomy" id="863575"/>
    <lineage>
        <taxon>Bacteria</taxon>
        <taxon>Bacillati</taxon>
        <taxon>Actinomycetota</taxon>
        <taxon>Actinomycetes</taxon>
        <taxon>Micrococcales</taxon>
        <taxon>Micrococcaceae</taxon>
        <taxon>Citricoccus</taxon>
    </lineage>
</organism>
<feature type="signal peptide" evidence="3">
    <location>
        <begin position="1"/>
        <end position="27"/>
    </location>
</feature>
<evidence type="ECO:0000313" key="6">
    <source>
        <dbReference type="Proteomes" id="UP001484097"/>
    </source>
</evidence>
<dbReference type="EMBL" id="JBDXMX010000005">
    <property type="protein sequence ID" value="MEO9248403.1"/>
    <property type="molecule type" value="Genomic_DNA"/>
</dbReference>
<comment type="caution">
    <text evidence="5">The sequence shown here is derived from an EMBL/GenBank/DDBJ whole genome shotgun (WGS) entry which is preliminary data.</text>
</comment>
<evidence type="ECO:0000256" key="2">
    <source>
        <dbReference type="ARBA" id="ARBA00022729"/>
    </source>
</evidence>
<evidence type="ECO:0000313" key="5">
    <source>
        <dbReference type="EMBL" id="MEO9248403.1"/>
    </source>
</evidence>
<dbReference type="PANTHER" id="PTHR30036:SF1">
    <property type="entry name" value="D-XYLOSE-BINDING PERIPLASMIC PROTEIN"/>
    <property type="match status" value="1"/>
</dbReference>
<evidence type="ECO:0000256" key="3">
    <source>
        <dbReference type="SAM" id="SignalP"/>
    </source>
</evidence>
<evidence type="ECO:0000259" key="4">
    <source>
        <dbReference type="Pfam" id="PF13407"/>
    </source>
</evidence>
<reference evidence="5 6" key="1">
    <citation type="submission" date="2024-05" db="EMBL/GenBank/DDBJ databases">
        <authorList>
            <person name="Yi C."/>
        </authorList>
    </citation>
    <scope>NUCLEOTIDE SEQUENCE [LARGE SCALE GENOMIC DNA]</scope>
    <source>
        <strain evidence="5 6">XS13</strain>
    </source>
</reference>